<dbReference type="FunFam" id="3.30.300.30:FF:000007">
    <property type="entry name" value="4-coumarate--CoA ligase 2"/>
    <property type="match status" value="1"/>
</dbReference>
<proteinExistence type="inferred from homology"/>
<evidence type="ECO:0000313" key="7">
    <source>
        <dbReference type="RefSeq" id="XP_011308077.1"/>
    </source>
</evidence>
<dbReference type="GeneID" id="105269482"/>
<evidence type="ECO:0000256" key="3">
    <source>
        <dbReference type="ARBA" id="ARBA00023140"/>
    </source>
</evidence>
<evidence type="ECO:0000313" key="6">
    <source>
        <dbReference type="Proteomes" id="UP000694866"/>
    </source>
</evidence>
<dbReference type="PANTHER" id="PTHR24096:SF422">
    <property type="entry name" value="BCDNA.GH02901"/>
    <property type="match status" value="1"/>
</dbReference>
<dbReference type="PANTHER" id="PTHR24096">
    <property type="entry name" value="LONG-CHAIN-FATTY-ACID--COA LIGASE"/>
    <property type="match status" value="1"/>
</dbReference>
<dbReference type="InterPro" id="IPR045851">
    <property type="entry name" value="AMP-bd_C_sf"/>
</dbReference>
<dbReference type="CDD" id="cd05911">
    <property type="entry name" value="Firefly_Luc_like"/>
    <property type="match status" value="1"/>
</dbReference>
<keyword evidence="3" id="KW-0576">Peroxisome</keyword>
<dbReference type="InterPro" id="IPR042099">
    <property type="entry name" value="ANL_N_sf"/>
</dbReference>
<dbReference type="OrthoDB" id="10253869at2759"/>
<dbReference type="AlphaFoldDB" id="A0A9R1TF69"/>
<gene>
    <name evidence="7" type="primary">LOC105269482</name>
</gene>
<dbReference type="Pfam" id="PF13193">
    <property type="entry name" value="AMP-binding_C"/>
    <property type="match status" value="1"/>
</dbReference>
<dbReference type="GO" id="GO:0046949">
    <property type="term" value="P:fatty-acyl-CoA biosynthetic process"/>
    <property type="evidence" value="ECO:0007669"/>
    <property type="project" value="TreeGrafter"/>
</dbReference>
<keyword evidence="6" id="KW-1185">Reference proteome</keyword>
<dbReference type="Pfam" id="PF00501">
    <property type="entry name" value="AMP-binding"/>
    <property type="match status" value="1"/>
</dbReference>
<comment type="subcellular location">
    <subcellularLocation>
        <location evidence="1">Peroxisome</location>
    </subcellularLocation>
</comment>
<evidence type="ECO:0000256" key="1">
    <source>
        <dbReference type="ARBA" id="ARBA00004275"/>
    </source>
</evidence>
<dbReference type="InterPro" id="IPR000873">
    <property type="entry name" value="AMP-dep_synth/lig_dom"/>
</dbReference>
<dbReference type="Gene3D" id="3.40.50.12780">
    <property type="entry name" value="N-terminal domain of ligase-like"/>
    <property type="match status" value="1"/>
</dbReference>
<dbReference type="KEGG" id="fas:105269482"/>
<dbReference type="Proteomes" id="UP000694866">
    <property type="component" value="Unplaced"/>
</dbReference>
<accession>A0A9R1TF69</accession>
<dbReference type="InterPro" id="IPR020845">
    <property type="entry name" value="AMP-binding_CS"/>
</dbReference>
<dbReference type="Gene3D" id="3.30.300.30">
    <property type="match status" value="1"/>
</dbReference>
<evidence type="ECO:0000259" key="5">
    <source>
        <dbReference type="Pfam" id="PF13193"/>
    </source>
</evidence>
<keyword evidence="7" id="KW-0436">Ligase</keyword>
<dbReference type="SUPFAM" id="SSF56801">
    <property type="entry name" value="Acetyl-CoA synthetase-like"/>
    <property type="match status" value="1"/>
</dbReference>
<name>A0A9R1TF69_9HYME</name>
<feature type="domain" description="AMP-binding enzyme C-terminal" evidence="5">
    <location>
        <begin position="490"/>
        <end position="566"/>
    </location>
</feature>
<sequence>MESIIRGCQRMGLVLKTGTRIMNVTVRQASVAAKWKTMEGLNGAKIFTSPYGDVDIPSTTMPEFIWQNVNKWPTRVALECGVTGRKLTYAEARDSANYVARSLRNMGLQDGDIVVIILPNLPESPIALLGTMEAGLIPTSVNPIETVDEIARRIQLLGAKAVITSSGIAPNAVAAGNATLPHNSPIIVVEDGVRPLPDGTIPFKDLLTRGKTLPDVPKNNRTPDDICVLPYSSGTTGLPKGVMLSHRNLISNILMNNQSTMMDNDIHDVIPVVLPLFHIYGMNNILHTKMIHGAHFITLPVFTAENYINVLTKHPCTLIFCVPPILLFLGGTQLLQKEHLKNVRAIVNGAAAVGGTDVARVYDKFALDNESAKFIQGYGLTECAGAGFLQAINNQFASIGHPCASAEARLVDSITGEDIQTPGQTGEIWIRGPHVMKGYYENEKATNETFHDGWLKTGDIAYYNDEFAFYITDRLKELIKVKGFQVPPAELEAILRTHPAISDAAVIGTPDPRCGEVPKAFIVLKKGHTATAEEVQNFIRGKVAEYKQITGGVVFIDEIPRNAGGKILRMNLKNFCRGQ</sequence>
<organism evidence="6 7">
    <name type="scientific">Fopius arisanus</name>
    <dbReference type="NCBI Taxonomy" id="64838"/>
    <lineage>
        <taxon>Eukaryota</taxon>
        <taxon>Metazoa</taxon>
        <taxon>Ecdysozoa</taxon>
        <taxon>Arthropoda</taxon>
        <taxon>Hexapoda</taxon>
        <taxon>Insecta</taxon>
        <taxon>Pterygota</taxon>
        <taxon>Neoptera</taxon>
        <taxon>Endopterygota</taxon>
        <taxon>Hymenoptera</taxon>
        <taxon>Apocrita</taxon>
        <taxon>Ichneumonoidea</taxon>
        <taxon>Braconidae</taxon>
        <taxon>Opiinae</taxon>
        <taxon>Fopius</taxon>
    </lineage>
</organism>
<dbReference type="RefSeq" id="XP_011308077.1">
    <property type="nucleotide sequence ID" value="XM_011309775.1"/>
</dbReference>
<evidence type="ECO:0000256" key="2">
    <source>
        <dbReference type="ARBA" id="ARBA00006432"/>
    </source>
</evidence>
<dbReference type="PROSITE" id="PS00455">
    <property type="entry name" value="AMP_BINDING"/>
    <property type="match status" value="1"/>
</dbReference>
<dbReference type="GO" id="GO:0004467">
    <property type="term" value="F:long-chain fatty acid-CoA ligase activity"/>
    <property type="evidence" value="ECO:0007669"/>
    <property type="project" value="TreeGrafter"/>
</dbReference>
<feature type="domain" description="AMP-dependent synthetase/ligase" evidence="4">
    <location>
        <begin position="66"/>
        <end position="440"/>
    </location>
</feature>
<evidence type="ECO:0000259" key="4">
    <source>
        <dbReference type="Pfam" id="PF00501"/>
    </source>
</evidence>
<protein>
    <submittedName>
        <fullName evidence="7">4-coumarate--CoA ligase 1</fullName>
    </submittedName>
</protein>
<dbReference type="GO" id="GO:0005777">
    <property type="term" value="C:peroxisome"/>
    <property type="evidence" value="ECO:0007669"/>
    <property type="project" value="UniProtKB-SubCell"/>
</dbReference>
<comment type="similarity">
    <text evidence="2">Belongs to the ATP-dependent AMP-binding enzyme family.</text>
</comment>
<dbReference type="InterPro" id="IPR025110">
    <property type="entry name" value="AMP-bd_C"/>
</dbReference>
<reference evidence="7" key="1">
    <citation type="submission" date="2025-08" db="UniProtKB">
        <authorList>
            <consortium name="RefSeq"/>
        </authorList>
    </citation>
    <scope>IDENTIFICATION</scope>
    <source>
        <strain evidence="7">USDA-PBARC FA_bdor</strain>
        <tissue evidence="7">Whole organism</tissue>
    </source>
</reference>